<dbReference type="RefSeq" id="WP_200587029.1">
    <property type="nucleotide sequence ID" value="NZ_JAEHFY010000018.1"/>
</dbReference>
<proteinExistence type="predicted"/>
<evidence type="ECO:0000259" key="1">
    <source>
        <dbReference type="Pfam" id="PF04784"/>
    </source>
</evidence>
<feature type="domain" description="DUF547" evidence="1">
    <location>
        <begin position="57"/>
        <end position="167"/>
    </location>
</feature>
<dbReference type="PANTHER" id="PTHR46361">
    <property type="entry name" value="ELECTRON CARRIER/ PROTEIN DISULFIDE OXIDOREDUCTASE"/>
    <property type="match status" value="1"/>
</dbReference>
<dbReference type="Proteomes" id="UP000660024">
    <property type="component" value="Unassembled WGS sequence"/>
</dbReference>
<dbReference type="PANTHER" id="PTHR46361:SF3">
    <property type="entry name" value="ELECTRON CARRIER_ PROTEIN DISULFIDE OXIDOREDUCTASE"/>
    <property type="match status" value="1"/>
</dbReference>
<dbReference type="InterPro" id="IPR006869">
    <property type="entry name" value="DUF547"/>
</dbReference>
<dbReference type="EMBL" id="JAEHFY010000018">
    <property type="protein sequence ID" value="MBK0383846.1"/>
    <property type="molecule type" value="Genomic_DNA"/>
</dbReference>
<comment type="caution">
    <text evidence="2">The sequence shown here is derived from an EMBL/GenBank/DDBJ whole genome shotgun (WGS) entry which is preliminary data.</text>
</comment>
<protein>
    <submittedName>
        <fullName evidence="2">DUF547 domain-containing protein</fullName>
    </submittedName>
</protein>
<reference evidence="2 3" key="1">
    <citation type="submission" date="2020-12" db="EMBL/GenBank/DDBJ databases">
        <title>Bacterial novel species Pedobacter sp. SD-b isolated from soil.</title>
        <authorList>
            <person name="Jung H.-Y."/>
        </authorList>
    </citation>
    <scope>NUCLEOTIDE SEQUENCE [LARGE SCALE GENOMIC DNA]</scope>
    <source>
        <strain evidence="2 3">SD-b</strain>
    </source>
</reference>
<name>A0ABS1BNE9_9SPHI</name>
<keyword evidence="3" id="KW-1185">Reference proteome</keyword>
<gene>
    <name evidence="2" type="ORF">I5M32_12830</name>
</gene>
<organism evidence="2 3">
    <name type="scientific">Pedobacter segetis</name>
    <dbReference type="NCBI Taxonomy" id="2793069"/>
    <lineage>
        <taxon>Bacteria</taxon>
        <taxon>Pseudomonadati</taxon>
        <taxon>Bacteroidota</taxon>
        <taxon>Sphingobacteriia</taxon>
        <taxon>Sphingobacteriales</taxon>
        <taxon>Sphingobacteriaceae</taxon>
        <taxon>Pedobacter</taxon>
    </lineage>
</organism>
<evidence type="ECO:0000313" key="3">
    <source>
        <dbReference type="Proteomes" id="UP000660024"/>
    </source>
</evidence>
<dbReference type="Pfam" id="PF04784">
    <property type="entry name" value="DUF547"/>
    <property type="match status" value="1"/>
</dbReference>
<accession>A0ABS1BNE9</accession>
<evidence type="ECO:0000313" key="2">
    <source>
        <dbReference type="EMBL" id="MBK0383846.1"/>
    </source>
</evidence>
<sequence>MANQFHSDTFHQHLQWDVLVGKFVDNKGFVNYKGFKNEEPELDIYLDLLTKNPPQNEWTVKHKLAYWINAYNAFTVKLITNNYGLGNIKDIGAAHQQSPFKISFFKIGEEEFTLDKLEHEILRKDFNEPRIHFCLVCASFSCPKFRNEAFIADKLEEQLEDQTSDFINDPDKNSLDQSPIGVSSLFQWYWDDFSEQFNNNFTLLAWMNNYTKTKINPSSEIEYLPYNCALNGL</sequence>